<keyword evidence="1" id="KW-0812">Transmembrane</keyword>
<accession>A0A8D8A6R7</accession>
<name>A0A8D8A6R7_CULPI</name>
<proteinExistence type="predicted"/>
<dbReference type="EMBL" id="HBUE01013436">
    <property type="protein sequence ID" value="CAG6449539.1"/>
    <property type="molecule type" value="Transcribed_RNA"/>
</dbReference>
<feature type="transmembrane region" description="Helical" evidence="1">
    <location>
        <begin position="101"/>
        <end position="120"/>
    </location>
</feature>
<feature type="transmembrane region" description="Helical" evidence="1">
    <location>
        <begin position="126"/>
        <end position="144"/>
    </location>
</feature>
<evidence type="ECO:0000313" key="2">
    <source>
        <dbReference type="EMBL" id="CAG6449538.1"/>
    </source>
</evidence>
<reference evidence="2" key="1">
    <citation type="submission" date="2021-05" db="EMBL/GenBank/DDBJ databases">
        <authorList>
            <person name="Alioto T."/>
            <person name="Alioto T."/>
            <person name="Gomez Garrido J."/>
        </authorList>
    </citation>
    <scope>NUCLEOTIDE SEQUENCE</scope>
</reference>
<evidence type="ECO:0000256" key="1">
    <source>
        <dbReference type="SAM" id="Phobius"/>
    </source>
</evidence>
<protein>
    <submittedName>
        <fullName evidence="2">(northern house mosquito) hypothetical protein</fullName>
    </submittedName>
</protein>
<sequence length="167" mass="18602">MLGRSSNPSAQLPAFSARVASPEPATCDAWDEIDERLLCCCCCWCRFLRDFVLASLYFLWPGMLLPLVANCDRELFTDLLETSGNGPLAGDSPFGITFARIAAGACLWLFSLFLISVLMLRLVFDLEFLIVAEFVVVFVSRIFLLPSSRVLDELFLYLGGRTTFGHV</sequence>
<organism evidence="2">
    <name type="scientific">Culex pipiens</name>
    <name type="common">House mosquito</name>
    <dbReference type="NCBI Taxonomy" id="7175"/>
    <lineage>
        <taxon>Eukaryota</taxon>
        <taxon>Metazoa</taxon>
        <taxon>Ecdysozoa</taxon>
        <taxon>Arthropoda</taxon>
        <taxon>Hexapoda</taxon>
        <taxon>Insecta</taxon>
        <taxon>Pterygota</taxon>
        <taxon>Neoptera</taxon>
        <taxon>Endopterygota</taxon>
        <taxon>Diptera</taxon>
        <taxon>Nematocera</taxon>
        <taxon>Culicoidea</taxon>
        <taxon>Culicidae</taxon>
        <taxon>Culicinae</taxon>
        <taxon>Culicini</taxon>
        <taxon>Culex</taxon>
        <taxon>Culex</taxon>
    </lineage>
</organism>
<keyword evidence="1" id="KW-1133">Transmembrane helix</keyword>
<dbReference type="AlphaFoldDB" id="A0A8D8A6R7"/>
<keyword evidence="1" id="KW-0472">Membrane</keyword>
<dbReference type="EMBL" id="HBUE01013435">
    <property type="protein sequence ID" value="CAG6449538.1"/>
    <property type="molecule type" value="Transcribed_RNA"/>
</dbReference>